<dbReference type="RefSeq" id="WP_073006649.1">
    <property type="nucleotide sequence ID" value="NZ_FQZO01000003.1"/>
</dbReference>
<feature type="domain" description="4'-phosphopantetheinyl transferase" evidence="9">
    <location>
        <begin position="4"/>
        <end position="100"/>
    </location>
</feature>
<keyword evidence="8" id="KW-0963">Cytoplasm</keyword>
<feature type="binding site" evidence="8">
    <location>
        <position position="8"/>
    </location>
    <ligand>
        <name>Mg(2+)</name>
        <dbReference type="ChEBI" id="CHEBI:18420"/>
    </ligand>
</feature>
<keyword evidence="6 8" id="KW-0443">Lipid metabolism</keyword>
<name>A0A1M6GZY5_9CLOT</name>
<evidence type="ECO:0000256" key="8">
    <source>
        <dbReference type="HAMAP-Rule" id="MF_00101"/>
    </source>
</evidence>
<evidence type="ECO:0000259" key="9">
    <source>
        <dbReference type="Pfam" id="PF01648"/>
    </source>
</evidence>
<dbReference type="GO" id="GO:0005737">
    <property type="term" value="C:cytoplasm"/>
    <property type="evidence" value="ECO:0007669"/>
    <property type="project" value="UniProtKB-SubCell"/>
</dbReference>
<keyword evidence="4 8" id="KW-0276">Fatty acid metabolism</keyword>
<keyword evidence="3 8" id="KW-0479">Metal-binding</keyword>
<dbReference type="EC" id="2.7.8.7" evidence="8"/>
<evidence type="ECO:0000256" key="4">
    <source>
        <dbReference type="ARBA" id="ARBA00022832"/>
    </source>
</evidence>
<dbReference type="SUPFAM" id="SSF56214">
    <property type="entry name" value="4'-phosphopantetheinyl transferase"/>
    <property type="match status" value="1"/>
</dbReference>
<sequence>MIIGIGTDIIEIERIKSAILNTKGFSEKTFTLHERNSIKGINAYQSFAGYFAAKEAFSKALGTGFRGFTLQDVEVYKDDLGKPNIRIFGKAKEKCNEIRVINIHVSISHNKQNAVAFVVLEGE</sequence>
<feature type="binding site" evidence="8">
    <location>
        <position position="55"/>
    </location>
    <ligand>
        <name>Mg(2+)</name>
        <dbReference type="ChEBI" id="CHEBI:18420"/>
    </ligand>
</feature>
<evidence type="ECO:0000313" key="11">
    <source>
        <dbReference type="Proteomes" id="UP000184080"/>
    </source>
</evidence>
<comment type="function">
    <text evidence="8">Transfers the 4'-phosphopantetheine moiety from coenzyme A to a Ser of acyl-carrier-protein.</text>
</comment>
<dbReference type="Gene3D" id="3.90.470.20">
    <property type="entry name" value="4'-phosphopantetheinyl transferase domain"/>
    <property type="match status" value="1"/>
</dbReference>
<keyword evidence="7 8" id="KW-0275">Fatty acid biosynthesis</keyword>
<protein>
    <recommendedName>
        <fullName evidence="8">Holo-[acyl-carrier-protein] synthase</fullName>
        <shortName evidence="8">Holo-ACP synthase</shortName>
        <ecNumber evidence="8">2.7.8.7</ecNumber>
    </recommendedName>
    <alternativeName>
        <fullName evidence="8">4'-phosphopantetheinyl transferase AcpS</fullName>
    </alternativeName>
</protein>
<comment type="catalytic activity">
    <reaction evidence="8">
        <text>apo-[ACP] + CoA = holo-[ACP] + adenosine 3',5'-bisphosphate + H(+)</text>
        <dbReference type="Rhea" id="RHEA:12068"/>
        <dbReference type="Rhea" id="RHEA-COMP:9685"/>
        <dbReference type="Rhea" id="RHEA-COMP:9690"/>
        <dbReference type="ChEBI" id="CHEBI:15378"/>
        <dbReference type="ChEBI" id="CHEBI:29999"/>
        <dbReference type="ChEBI" id="CHEBI:57287"/>
        <dbReference type="ChEBI" id="CHEBI:58343"/>
        <dbReference type="ChEBI" id="CHEBI:64479"/>
        <dbReference type="EC" id="2.7.8.7"/>
    </reaction>
</comment>
<dbReference type="EMBL" id="FQZO01000003">
    <property type="protein sequence ID" value="SHJ15527.1"/>
    <property type="molecule type" value="Genomic_DNA"/>
</dbReference>
<accession>A0A1M6GZY5</accession>
<dbReference type="NCBIfam" id="TIGR00556">
    <property type="entry name" value="pantethn_trn"/>
    <property type="match status" value="1"/>
</dbReference>
<dbReference type="InterPro" id="IPR004568">
    <property type="entry name" value="Ppantetheine-prot_Trfase_dom"/>
</dbReference>
<dbReference type="InterPro" id="IPR008278">
    <property type="entry name" value="4-PPantetheinyl_Trfase_dom"/>
</dbReference>
<dbReference type="Pfam" id="PF01648">
    <property type="entry name" value="ACPS"/>
    <property type="match status" value="1"/>
</dbReference>
<dbReference type="HAMAP" id="MF_00101">
    <property type="entry name" value="AcpS"/>
    <property type="match status" value="1"/>
</dbReference>
<evidence type="ECO:0000313" key="10">
    <source>
        <dbReference type="EMBL" id="SHJ15527.1"/>
    </source>
</evidence>
<keyword evidence="11" id="KW-1185">Reference proteome</keyword>
<dbReference type="GO" id="GO:0000287">
    <property type="term" value="F:magnesium ion binding"/>
    <property type="evidence" value="ECO:0007669"/>
    <property type="project" value="UniProtKB-UniRule"/>
</dbReference>
<dbReference type="STRING" id="1121298.SAMN05444401_2315"/>
<comment type="subcellular location">
    <subcellularLocation>
        <location evidence="8">Cytoplasm</location>
    </subcellularLocation>
</comment>
<proteinExistence type="inferred from homology"/>
<evidence type="ECO:0000256" key="5">
    <source>
        <dbReference type="ARBA" id="ARBA00022842"/>
    </source>
</evidence>
<dbReference type="InterPro" id="IPR037143">
    <property type="entry name" value="4-PPantetheinyl_Trfase_dom_sf"/>
</dbReference>
<keyword evidence="1 8" id="KW-0444">Lipid biosynthesis</keyword>
<reference evidence="10 11" key="1">
    <citation type="submission" date="2016-11" db="EMBL/GenBank/DDBJ databases">
        <authorList>
            <person name="Jaros S."/>
            <person name="Januszkiewicz K."/>
            <person name="Wedrychowicz H."/>
        </authorList>
    </citation>
    <scope>NUCLEOTIDE SEQUENCE [LARGE SCALE GENOMIC DNA]</scope>
    <source>
        <strain evidence="10 11">DSM 21864</strain>
    </source>
</reference>
<dbReference type="NCBIfam" id="TIGR00516">
    <property type="entry name" value="acpS"/>
    <property type="match status" value="1"/>
</dbReference>
<gene>
    <name evidence="8" type="primary">acpS</name>
    <name evidence="10" type="ORF">SAMN05444401_2315</name>
</gene>
<dbReference type="AlphaFoldDB" id="A0A1M6GZY5"/>
<keyword evidence="2 8" id="KW-0808">Transferase</keyword>
<evidence type="ECO:0000256" key="3">
    <source>
        <dbReference type="ARBA" id="ARBA00022723"/>
    </source>
</evidence>
<dbReference type="OrthoDB" id="517356at2"/>
<evidence type="ECO:0000256" key="1">
    <source>
        <dbReference type="ARBA" id="ARBA00022516"/>
    </source>
</evidence>
<organism evidence="10 11">
    <name type="scientific">Clostridium amylolyticum</name>
    <dbReference type="NCBI Taxonomy" id="1121298"/>
    <lineage>
        <taxon>Bacteria</taxon>
        <taxon>Bacillati</taxon>
        <taxon>Bacillota</taxon>
        <taxon>Clostridia</taxon>
        <taxon>Eubacteriales</taxon>
        <taxon>Clostridiaceae</taxon>
        <taxon>Clostridium</taxon>
    </lineage>
</organism>
<evidence type="ECO:0000256" key="2">
    <source>
        <dbReference type="ARBA" id="ARBA00022679"/>
    </source>
</evidence>
<dbReference type="InterPro" id="IPR002582">
    <property type="entry name" value="ACPS"/>
</dbReference>
<evidence type="ECO:0000256" key="7">
    <source>
        <dbReference type="ARBA" id="ARBA00023160"/>
    </source>
</evidence>
<dbReference type="GO" id="GO:0008897">
    <property type="term" value="F:holo-[acyl-carrier-protein] synthase activity"/>
    <property type="evidence" value="ECO:0007669"/>
    <property type="project" value="UniProtKB-UniRule"/>
</dbReference>
<comment type="cofactor">
    <cofactor evidence="8">
        <name>Mg(2+)</name>
        <dbReference type="ChEBI" id="CHEBI:18420"/>
    </cofactor>
</comment>
<evidence type="ECO:0000256" key="6">
    <source>
        <dbReference type="ARBA" id="ARBA00023098"/>
    </source>
</evidence>
<dbReference type="GO" id="GO:0006633">
    <property type="term" value="P:fatty acid biosynthetic process"/>
    <property type="evidence" value="ECO:0007669"/>
    <property type="project" value="UniProtKB-UniRule"/>
</dbReference>
<dbReference type="Proteomes" id="UP000184080">
    <property type="component" value="Unassembled WGS sequence"/>
</dbReference>
<keyword evidence="5 8" id="KW-0460">Magnesium</keyword>
<comment type="similarity">
    <text evidence="8">Belongs to the P-Pant transferase superfamily. AcpS family.</text>
</comment>